<comment type="caution">
    <text evidence="1">The sequence shown here is derived from an EMBL/GenBank/DDBJ whole genome shotgun (WGS) entry which is preliminary data.</text>
</comment>
<reference evidence="1 2" key="1">
    <citation type="submission" date="2016-09" db="EMBL/GenBank/DDBJ databases">
        <title>Xenorhabdus thuongxuanensis sp. nov. and Xenorhabdus eapokensis sp. nov., isolated from Steinernema species.</title>
        <authorList>
            <person name="Kaempfer P."/>
            <person name="Tobias N.J."/>
            <person name="Phan Ke L."/>
            <person name="Bode H.B."/>
            <person name="Glaeser S.P."/>
        </authorList>
    </citation>
    <scope>NUCLEOTIDE SEQUENCE [LARGE SCALE GENOMIC DNA]</scope>
    <source>
        <strain evidence="1 2">DL20</strain>
    </source>
</reference>
<evidence type="ECO:0000313" key="1">
    <source>
        <dbReference type="EMBL" id="OKO97706.1"/>
    </source>
</evidence>
<name>A0A1Q5TBV4_9GAMM</name>
<proteinExistence type="predicted"/>
<dbReference type="OrthoDB" id="5817161at2"/>
<evidence type="ECO:0000313" key="2">
    <source>
        <dbReference type="Proteomes" id="UP000186268"/>
    </source>
</evidence>
<dbReference type="AlphaFoldDB" id="A0A1Q5TBV4"/>
<accession>A0A1Q5TBV4</accession>
<dbReference type="RefSeq" id="WP_074025422.1">
    <property type="nucleotide sequence ID" value="NZ_CAWNAG010000032.1"/>
</dbReference>
<dbReference type="Proteomes" id="UP000186268">
    <property type="component" value="Unassembled WGS sequence"/>
</dbReference>
<organism evidence="1 2">
    <name type="scientific">Xenorhabdus eapokensis</name>
    <dbReference type="NCBI Taxonomy" id="1873482"/>
    <lineage>
        <taxon>Bacteria</taxon>
        <taxon>Pseudomonadati</taxon>
        <taxon>Pseudomonadota</taxon>
        <taxon>Gammaproteobacteria</taxon>
        <taxon>Enterobacterales</taxon>
        <taxon>Morganellaceae</taxon>
        <taxon>Xenorhabdus</taxon>
    </lineage>
</organism>
<keyword evidence="2" id="KW-1185">Reference proteome</keyword>
<protein>
    <submittedName>
        <fullName evidence="1">Uncharacterized protein</fullName>
    </submittedName>
</protein>
<gene>
    <name evidence="1" type="ORF">Xedl_03916</name>
</gene>
<sequence length="77" mass="8892">MGNILTKVFINWLEPCENCGYQGVYLTDGDDDFLCENDDAICAQCGHHGIIQVEEGYYRNHYFVSWDELPVKTEINQ</sequence>
<dbReference type="EMBL" id="MKGQ01000127">
    <property type="protein sequence ID" value="OKO97706.1"/>
    <property type="molecule type" value="Genomic_DNA"/>
</dbReference>